<keyword evidence="2" id="KW-1185">Reference proteome</keyword>
<proteinExistence type="predicted"/>
<evidence type="ECO:0000313" key="2">
    <source>
        <dbReference type="Proteomes" id="UP001519460"/>
    </source>
</evidence>
<gene>
    <name evidence="1" type="ORF">BaRGS_00021268</name>
</gene>
<dbReference type="EMBL" id="JACVVK020000163">
    <property type="protein sequence ID" value="KAK7487566.1"/>
    <property type="molecule type" value="Genomic_DNA"/>
</dbReference>
<organism evidence="1 2">
    <name type="scientific">Batillaria attramentaria</name>
    <dbReference type="NCBI Taxonomy" id="370345"/>
    <lineage>
        <taxon>Eukaryota</taxon>
        <taxon>Metazoa</taxon>
        <taxon>Spiralia</taxon>
        <taxon>Lophotrochozoa</taxon>
        <taxon>Mollusca</taxon>
        <taxon>Gastropoda</taxon>
        <taxon>Caenogastropoda</taxon>
        <taxon>Sorbeoconcha</taxon>
        <taxon>Cerithioidea</taxon>
        <taxon>Batillariidae</taxon>
        <taxon>Batillaria</taxon>
    </lineage>
</organism>
<accession>A0ABD0KKQ9</accession>
<reference evidence="1 2" key="1">
    <citation type="journal article" date="2023" name="Sci. Data">
        <title>Genome assembly of the Korean intertidal mud-creeper Batillaria attramentaria.</title>
        <authorList>
            <person name="Patra A.K."/>
            <person name="Ho P.T."/>
            <person name="Jun S."/>
            <person name="Lee S.J."/>
            <person name="Kim Y."/>
            <person name="Won Y.J."/>
        </authorList>
    </citation>
    <scope>NUCLEOTIDE SEQUENCE [LARGE SCALE GENOMIC DNA]</scope>
    <source>
        <strain evidence="1">Wonlab-2016</strain>
    </source>
</reference>
<dbReference type="Proteomes" id="UP001519460">
    <property type="component" value="Unassembled WGS sequence"/>
</dbReference>
<comment type="caution">
    <text evidence="1">The sequence shown here is derived from an EMBL/GenBank/DDBJ whole genome shotgun (WGS) entry which is preliminary data.</text>
</comment>
<protein>
    <submittedName>
        <fullName evidence="1">Uncharacterized protein</fullName>
    </submittedName>
</protein>
<name>A0ABD0KKQ9_9CAEN</name>
<evidence type="ECO:0000313" key="1">
    <source>
        <dbReference type="EMBL" id="KAK7487566.1"/>
    </source>
</evidence>
<sequence>MELNHITFVKDALPNPGAFRPVAETTLGQFGVLAATPEVILANGWFNNVTAILGITKDEGGLGLEGLAYLDISATSKMVDAAERPQIRVWLDEIARLREGGEKSVYKRDFIYQLANLDLKDFSDVNFRCSHRVCALDRATSFGVMYFGSTDFMTVNLASCDEDAVIDAVEDPQPSMKHRLEGPCLCVEIRISGQNTSRLGQGAHNGSAIVLASFYANENETSVNKSSDSSEKDDSSVDVAYLKARIRQPVKRRPVAITPLPTALGLEGEAYQNEVFFGDGRRSQPSSATHTARKPVPMTTFRGNQSASRRTNLVTSGLAPTEMYTVDMNRPSADDLKVVSGNTNLSSSLECLELDGFSEFSDDDFFFDDFDDFYPTESFI</sequence>
<dbReference type="AlphaFoldDB" id="A0ABD0KKQ9"/>